<dbReference type="RefSeq" id="WP_343060420.1">
    <property type="nucleotide sequence ID" value="NZ_JACHOR010000005.1"/>
</dbReference>
<protein>
    <submittedName>
        <fullName evidence="2">Uncharacterized protein</fullName>
    </submittedName>
</protein>
<keyword evidence="1" id="KW-0472">Membrane</keyword>
<name>A0A7W9CKQ4_9CAUL</name>
<evidence type="ECO:0000313" key="3">
    <source>
        <dbReference type="Proteomes" id="UP000545037"/>
    </source>
</evidence>
<sequence length="41" mass="4402">MKITASRHPSTRARIVSSTRFNGLVAVGVMVMVVFPEIAAT</sequence>
<evidence type="ECO:0000256" key="1">
    <source>
        <dbReference type="SAM" id="Phobius"/>
    </source>
</evidence>
<keyword evidence="3" id="KW-1185">Reference proteome</keyword>
<dbReference type="EMBL" id="JACHOR010000005">
    <property type="protein sequence ID" value="MBB5747213.1"/>
    <property type="molecule type" value="Genomic_DNA"/>
</dbReference>
<keyword evidence="1" id="KW-0812">Transmembrane</keyword>
<dbReference type="AlphaFoldDB" id="A0A7W9CKQ4"/>
<accession>A0A7W9CKQ4</accession>
<organism evidence="2 3">
    <name type="scientific">Brevundimonas variabilis</name>
    <dbReference type="NCBI Taxonomy" id="74312"/>
    <lineage>
        <taxon>Bacteria</taxon>
        <taxon>Pseudomonadati</taxon>
        <taxon>Pseudomonadota</taxon>
        <taxon>Alphaproteobacteria</taxon>
        <taxon>Caulobacterales</taxon>
        <taxon>Caulobacteraceae</taxon>
        <taxon>Brevundimonas</taxon>
    </lineage>
</organism>
<feature type="transmembrane region" description="Helical" evidence="1">
    <location>
        <begin position="21"/>
        <end position="40"/>
    </location>
</feature>
<reference evidence="2 3" key="1">
    <citation type="submission" date="2020-08" db="EMBL/GenBank/DDBJ databases">
        <title>Genomic Encyclopedia of Type Strains, Phase IV (KMG-IV): sequencing the most valuable type-strain genomes for metagenomic binning, comparative biology and taxonomic classification.</title>
        <authorList>
            <person name="Goeker M."/>
        </authorList>
    </citation>
    <scope>NUCLEOTIDE SEQUENCE [LARGE SCALE GENOMIC DNA]</scope>
    <source>
        <strain evidence="2 3">DSM 4737</strain>
    </source>
</reference>
<proteinExistence type="predicted"/>
<dbReference type="Proteomes" id="UP000545037">
    <property type="component" value="Unassembled WGS sequence"/>
</dbReference>
<gene>
    <name evidence="2" type="ORF">GGR13_002834</name>
</gene>
<comment type="caution">
    <text evidence="2">The sequence shown here is derived from an EMBL/GenBank/DDBJ whole genome shotgun (WGS) entry which is preliminary data.</text>
</comment>
<evidence type="ECO:0000313" key="2">
    <source>
        <dbReference type="EMBL" id="MBB5747213.1"/>
    </source>
</evidence>
<keyword evidence="1" id="KW-1133">Transmembrane helix</keyword>